<dbReference type="InterPro" id="IPR032736">
    <property type="entry name" value="Hinderin"/>
</dbReference>
<name>A0A6I8P5N2_ORNAN</name>
<dbReference type="PANTHER" id="PTHR28375">
    <property type="entry name" value="PROTEIN HINDERIN"/>
    <property type="match status" value="1"/>
</dbReference>
<feature type="region of interest" description="Disordered" evidence="2">
    <location>
        <begin position="89"/>
        <end position="116"/>
    </location>
</feature>
<dbReference type="Bgee" id="ENSOANG00000045275">
    <property type="expression patterns" value="Expressed in fibroblast and 7 other cell types or tissues"/>
</dbReference>
<feature type="coiled-coil region" evidence="1">
    <location>
        <begin position="42"/>
        <end position="76"/>
    </location>
</feature>
<proteinExistence type="predicted"/>
<keyword evidence="4" id="KW-1185">Reference proteome</keyword>
<evidence type="ECO:0008006" key="5">
    <source>
        <dbReference type="Google" id="ProtNLM"/>
    </source>
</evidence>
<evidence type="ECO:0000256" key="2">
    <source>
        <dbReference type="SAM" id="MobiDB-lite"/>
    </source>
</evidence>
<reference evidence="3" key="3">
    <citation type="submission" date="2025-09" db="UniProtKB">
        <authorList>
            <consortium name="Ensembl"/>
        </authorList>
    </citation>
    <scope>IDENTIFICATION</scope>
    <source>
        <strain evidence="3">Glennie</strain>
    </source>
</reference>
<dbReference type="PANTHER" id="PTHR28375:SF1">
    <property type="entry name" value="PROTEIN HINDERIN"/>
    <property type="match status" value="1"/>
</dbReference>
<dbReference type="InParanoid" id="A0A6I8P5N2"/>
<reference evidence="3 4" key="1">
    <citation type="journal article" date="2008" name="Nature">
        <title>Genome analysis of the platypus reveals unique signatures of evolution.</title>
        <authorList>
            <person name="Warren W.C."/>
            <person name="Hillier L.W."/>
            <person name="Marshall Graves J.A."/>
            <person name="Birney E."/>
            <person name="Ponting C.P."/>
            <person name="Grutzner F."/>
            <person name="Belov K."/>
            <person name="Miller W."/>
            <person name="Clarke L."/>
            <person name="Chinwalla A.T."/>
            <person name="Yang S.P."/>
            <person name="Heger A."/>
            <person name="Locke D.P."/>
            <person name="Miethke P."/>
            <person name="Waters P.D."/>
            <person name="Veyrunes F."/>
            <person name="Fulton L."/>
            <person name="Fulton B."/>
            <person name="Graves T."/>
            <person name="Wallis J."/>
            <person name="Puente X.S."/>
            <person name="Lopez-Otin C."/>
            <person name="Ordonez G.R."/>
            <person name="Eichler E.E."/>
            <person name="Chen L."/>
            <person name="Cheng Z."/>
            <person name="Deakin J.E."/>
            <person name="Alsop A."/>
            <person name="Thompson K."/>
            <person name="Kirby P."/>
            <person name="Papenfuss A.T."/>
            <person name="Wakefield M.J."/>
            <person name="Olender T."/>
            <person name="Lancet D."/>
            <person name="Huttley G.A."/>
            <person name="Smit A.F."/>
            <person name="Pask A."/>
            <person name="Temple-Smith P."/>
            <person name="Batzer M.A."/>
            <person name="Walker J.A."/>
            <person name="Konkel M.K."/>
            <person name="Harris R.S."/>
            <person name="Whittington C.M."/>
            <person name="Wong E.S."/>
            <person name="Gemmell N.J."/>
            <person name="Buschiazzo E."/>
            <person name="Vargas Jentzsch I.M."/>
            <person name="Merkel A."/>
            <person name="Schmitz J."/>
            <person name="Zemann A."/>
            <person name="Churakov G."/>
            <person name="Kriegs J.O."/>
            <person name="Brosius J."/>
            <person name="Murchison E.P."/>
            <person name="Sachidanandam R."/>
            <person name="Smith C."/>
            <person name="Hannon G.J."/>
            <person name="Tsend-Ayush E."/>
            <person name="McMillan D."/>
            <person name="Attenborough R."/>
            <person name="Rens W."/>
            <person name="Ferguson-Smith M."/>
            <person name="Lefevre C.M."/>
            <person name="Sharp J.A."/>
            <person name="Nicholas K.R."/>
            <person name="Ray D.A."/>
            <person name="Kube M."/>
            <person name="Reinhardt R."/>
            <person name="Pringle T.H."/>
            <person name="Taylor J."/>
            <person name="Jones R.C."/>
            <person name="Nixon B."/>
            <person name="Dacheux J.L."/>
            <person name="Niwa H."/>
            <person name="Sekita Y."/>
            <person name="Huang X."/>
            <person name="Stark A."/>
            <person name="Kheradpour P."/>
            <person name="Kellis M."/>
            <person name="Flicek P."/>
            <person name="Chen Y."/>
            <person name="Webber C."/>
            <person name="Hardison R."/>
            <person name="Nelson J."/>
            <person name="Hallsworth-Pepin K."/>
            <person name="Delehaunty K."/>
            <person name="Markovic C."/>
            <person name="Minx P."/>
            <person name="Feng Y."/>
            <person name="Kremitzki C."/>
            <person name="Mitreva M."/>
            <person name="Glasscock J."/>
            <person name="Wylie T."/>
            <person name="Wohldmann P."/>
            <person name="Thiru P."/>
            <person name="Nhan M.N."/>
            <person name="Pohl C.S."/>
            <person name="Smith S.M."/>
            <person name="Hou S."/>
            <person name="Nefedov M."/>
            <person name="de Jong P.J."/>
            <person name="Renfree M.B."/>
            <person name="Mardis E.R."/>
            <person name="Wilson R.K."/>
        </authorList>
    </citation>
    <scope>NUCLEOTIDE SEQUENCE [LARGE SCALE GENOMIC DNA]</scope>
    <source>
        <strain evidence="3 4">Glennie</strain>
    </source>
</reference>
<reference evidence="3" key="2">
    <citation type="submission" date="2025-08" db="UniProtKB">
        <authorList>
            <consortium name="Ensembl"/>
        </authorList>
    </citation>
    <scope>IDENTIFICATION</scope>
    <source>
        <strain evidence="3">Glennie</strain>
    </source>
</reference>
<keyword evidence="1" id="KW-0175">Coiled coil</keyword>
<dbReference type="GeneTree" id="ENSGT00950000185363"/>
<dbReference type="Ensembl" id="ENSOANT00000058896.1">
    <property type="protein sequence ID" value="ENSOANP00000049172.1"/>
    <property type="gene ID" value="ENSOANG00000045275.1"/>
</dbReference>
<accession>A0A6I8P5N2</accession>
<organism evidence="3 4">
    <name type="scientific">Ornithorhynchus anatinus</name>
    <name type="common">Duckbill platypus</name>
    <dbReference type="NCBI Taxonomy" id="9258"/>
    <lineage>
        <taxon>Eukaryota</taxon>
        <taxon>Metazoa</taxon>
        <taxon>Chordata</taxon>
        <taxon>Craniata</taxon>
        <taxon>Vertebrata</taxon>
        <taxon>Euteleostomi</taxon>
        <taxon>Mammalia</taxon>
        <taxon>Monotremata</taxon>
        <taxon>Ornithorhynchidae</taxon>
        <taxon>Ornithorhynchus</taxon>
    </lineage>
</organism>
<evidence type="ECO:0000313" key="3">
    <source>
        <dbReference type="Ensembl" id="ENSOANP00000049172.1"/>
    </source>
</evidence>
<evidence type="ECO:0000313" key="4">
    <source>
        <dbReference type="Proteomes" id="UP000002279"/>
    </source>
</evidence>
<dbReference type="Pfam" id="PF15369">
    <property type="entry name" value="KIAA1328"/>
    <property type="match status" value="1"/>
</dbReference>
<evidence type="ECO:0000256" key="1">
    <source>
        <dbReference type="SAM" id="Coils"/>
    </source>
</evidence>
<dbReference type="Proteomes" id="UP000002279">
    <property type="component" value="Chromosome 3"/>
</dbReference>
<sequence length="134" mass="15691">MQSGHDKLCNYCVFARASVPDGCVVPEPRGDDDRRGLSEEKRQQLLLQKMELEVEKERLQHLLAQQETQLLLKQQQLHQSRLDYNRWVRDNPCPVTDSQSNRGRQTAEQNRTKQKQDNIITINRIKGMYTSITK</sequence>
<protein>
    <recommendedName>
        <fullName evidence="5">KIAA1328</fullName>
    </recommendedName>
</protein>
<dbReference type="AlphaFoldDB" id="A0A6I8P5N2"/>
<feature type="compositionally biased region" description="Polar residues" evidence="2">
    <location>
        <begin position="96"/>
        <end position="109"/>
    </location>
</feature>